<evidence type="ECO:0000313" key="2">
    <source>
        <dbReference type="Proteomes" id="UP000545329"/>
    </source>
</evidence>
<reference evidence="1 2" key="1">
    <citation type="submission" date="2019-09" db="EMBL/GenBank/DDBJ databases">
        <title>Bird 10,000 Genomes (B10K) Project - Family phase.</title>
        <authorList>
            <person name="Zhang G."/>
        </authorList>
    </citation>
    <scope>NUCLEOTIDE SEQUENCE [LARGE SCALE GENOMIC DNA]</scope>
    <source>
        <strain evidence="1">B10K-DU-002-58</strain>
        <tissue evidence="1">Muscle</tissue>
    </source>
</reference>
<dbReference type="AlphaFoldDB" id="A0A7L2X6A1"/>
<dbReference type="OrthoDB" id="6479713at2759"/>
<proteinExistence type="predicted"/>
<dbReference type="Proteomes" id="UP000545329">
    <property type="component" value="Unassembled WGS sequence"/>
</dbReference>
<protein>
    <submittedName>
        <fullName evidence="1">LRC14 protein</fullName>
    </submittedName>
</protein>
<keyword evidence="2" id="KW-1185">Reference proteome</keyword>
<gene>
    <name evidence="1" type="primary">Lrrc14_2</name>
    <name evidence="1" type="ORF">ERPZAN_R15075</name>
</gene>
<evidence type="ECO:0000313" key="1">
    <source>
        <dbReference type="EMBL" id="NXS78153.1"/>
    </source>
</evidence>
<accession>A0A7L2X6A1</accession>
<organism evidence="1 2">
    <name type="scientific">Erpornis zantholeuca</name>
    <dbReference type="NCBI Taxonomy" id="1112836"/>
    <lineage>
        <taxon>Eukaryota</taxon>
        <taxon>Metazoa</taxon>
        <taxon>Chordata</taxon>
        <taxon>Craniata</taxon>
        <taxon>Vertebrata</taxon>
        <taxon>Euteleostomi</taxon>
        <taxon>Archelosauria</taxon>
        <taxon>Archosauria</taxon>
        <taxon>Dinosauria</taxon>
        <taxon>Saurischia</taxon>
        <taxon>Theropoda</taxon>
        <taxon>Coelurosauria</taxon>
        <taxon>Aves</taxon>
        <taxon>Neognathae</taxon>
        <taxon>Neoaves</taxon>
        <taxon>Telluraves</taxon>
        <taxon>Australaves</taxon>
        <taxon>Passeriformes</taxon>
        <taxon>Sylvioidea</taxon>
        <taxon>Timaliidae</taxon>
        <taxon>Erpornis</taxon>
    </lineage>
</organism>
<sequence>DLCKLCIQAVILAVVSQLRQDLEEPGRDSRCQLRVLDMTGLPHGWSASNGTVDLLKACVEVSKHQQEFQRRRSKRHKGCSGAATA</sequence>
<dbReference type="EMBL" id="VZTN01002229">
    <property type="protein sequence ID" value="NXS78153.1"/>
    <property type="molecule type" value="Genomic_DNA"/>
</dbReference>
<feature type="non-terminal residue" evidence="1">
    <location>
        <position position="1"/>
    </location>
</feature>
<name>A0A7L2X6A1_9PASS</name>
<feature type="non-terminal residue" evidence="1">
    <location>
        <position position="85"/>
    </location>
</feature>
<comment type="caution">
    <text evidence="1">The sequence shown here is derived from an EMBL/GenBank/DDBJ whole genome shotgun (WGS) entry which is preliminary data.</text>
</comment>